<protein>
    <submittedName>
        <fullName evidence="1">Uncharacterized protein</fullName>
    </submittedName>
</protein>
<name>A0A8S5TLQ9_9CAUD</name>
<accession>A0A8S5TLQ9</accession>
<sequence length="57" mass="6288">MRSPHVSPKEPVQDREAALPCGRAGRAGGYPLPNLCFVPKTVLPTKHFPHRNRPSCL</sequence>
<dbReference type="EMBL" id="BK032847">
    <property type="protein sequence ID" value="DAF63987.1"/>
    <property type="molecule type" value="Genomic_DNA"/>
</dbReference>
<proteinExistence type="predicted"/>
<organism evidence="1">
    <name type="scientific">Siphoviridae sp. ctGkF2</name>
    <dbReference type="NCBI Taxonomy" id="2827823"/>
    <lineage>
        <taxon>Viruses</taxon>
        <taxon>Duplodnaviria</taxon>
        <taxon>Heunggongvirae</taxon>
        <taxon>Uroviricota</taxon>
        <taxon>Caudoviricetes</taxon>
    </lineage>
</organism>
<evidence type="ECO:0000313" key="1">
    <source>
        <dbReference type="EMBL" id="DAF63987.1"/>
    </source>
</evidence>
<reference evidence="1" key="1">
    <citation type="journal article" date="2021" name="Proc. Natl. Acad. Sci. U.S.A.">
        <title>A Catalog of Tens of Thousands of Viruses from Human Metagenomes Reveals Hidden Associations with Chronic Diseases.</title>
        <authorList>
            <person name="Tisza M.J."/>
            <person name="Buck C.B."/>
        </authorList>
    </citation>
    <scope>NUCLEOTIDE SEQUENCE</scope>
    <source>
        <strain evidence="1">CtGkF2</strain>
    </source>
</reference>